<dbReference type="PANTHER" id="PTHR22100">
    <property type="entry name" value="WINGS APART-LIKE PROTEIN HOMOLOG"/>
    <property type="match status" value="1"/>
</dbReference>
<feature type="region of interest" description="Disordered" evidence="2">
    <location>
        <begin position="386"/>
        <end position="422"/>
    </location>
</feature>
<feature type="compositionally biased region" description="Basic residues" evidence="2">
    <location>
        <begin position="1"/>
        <end position="15"/>
    </location>
</feature>
<keyword evidence="4" id="KW-1185">Reference proteome</keyword>
<comment type="caution">
    <text evidence="3">The sequence shown here is derived from an EMBL/GenBank/DDBJ whole genome shotgun (WGS) entry which is preliminary data.</text>
</comment>
<dbReference type="AlphaFoldDB" id="A0AAE0L5P4"/>
<evidence type="ECO:0000313" key="3">
    <source>
        <dbReference type="EMBL" id="KAK3272792.1"/>
    </source>
</evidence>
<feature type="compositionally biased region" description="Basic and acidic residues" evidence="2">
    <location>
        <begin position="79"/>
        <end position="93"/>
    </location>
</feature>
<feature type="region of interest" description="Disordered" evidence="2">
    <location>
        <begin position="188"/>
        <end position="207"/>
    </location>
</feature>
<name>A0AAE0L5P4_9CHLO</name>
<feature type="region of interest" description="Disordered" evidence="2">
    <location>
        <begin position="119"/>
        <end position="167"/>
    </location>
</feature>
<feature type="region of interest" description="Disordered" evidence="2">
    <location>
        <begin position="644"/>
        <end position="680"/>
    </location>
</feature>
<evidence type="ECO:0000313" key="4">
    <source>
        <dbReference type="Proteomes" id="UP001190700"/>
    </source>
</evidence>
<evidence type="ECO:0000256" key="1">
    <source>
        <dbReference type="SAM" id="Coils"/>
    </source>
</evidence>
<accession>A0AAE0L5P4</accession>
<proteinExistence type="predicted"/>
<gene>
    <name evidence="3" type="ORF">CYMTET_18932</name>
</gene>
<dbReference type="InterPro" id="IPR011989">
    <property type="entry name" value="ARM-like"/>
</dbReference>
<feature type="compositionally biased region" description="Acidic residues" evidence="2">
    <location>
        <begin position="28"/>
        <end position="41"/>
    </location>
</feature>
<dbReference type="InterPro" id="IPR039874">
    <property type="entry name" value="WAPL"/>
</dbReference>
<feature type="compositionally biased region" description="Polar residues" evidence="2">
    <location>
        <begin position="49"/>
        <end position="59"/>
    </location>
</feature>
<feature type="coiled-coil region" evidence="1">
    <location>
        <begin position="436"/>
        <end position="463"/>
    </location>
</feature>
<feature type="compositionally biased region" description="Basic and acidic residues" evidence="2">
    <location>
        <begin position="16"/>
        <end position="27"/>
    </location>
</feature>
<dbReference type="EMBL" id="LGRX02008789">
    <property type="protein sequence ID" value="KAK3272792.1"/>
    <property type="molecule type" value="Genomic_DNA"/>
</dbReference>
<protein>
    <recommendedName>
        <fullName evidence="5">Wings apart-like protein C-terminal domain-containing protein</fullName>
    </recommendedName>
</protein>
<evidence type="ECO:0000256" key="2">
    <source>
        <dbReference type="SAM" id="MobiDB-lite"/>
    </source>
</evidence>
<keyword evidence="1" id="KW-0175">Coiled coil</keyword>
<organism evidence="3 4">
    <name type="scientific">Cymbomonas tetramitiformis</name>
    <dbReference type="NCBI Taxonomy" id="36881"/>
    <lineage>
        <taxon>Eukaryota</taxon>
        <taxon>Viridiplantae</taxon>
        <taxon>Chlorophyta</taxon>
        <taxon>Pyramimonadophyceae</taxon>
        <taxon>Pyramimonadales</taxon>
        <taxon>Pyramimonadaceae</taxon>
        <taxon>Cymbomonas</taxon>
    </lineage>
</organism>
<sequence length="854" mass="90890">MPLKKTQRIKSAKAHVHSEGEKGKEEVADPYDFPEDGDEEFPGLVVEPTKSNSAQSNQDPYDFDNVENGTFLEPCGSEVPHRDPFAFDGNEHDDPLLEVTAEGISKVDHLRDQAHKVVAASGKDEKMGISPRTALMPPPPPKQTRGKGKAKRLQFPAREPSGKGGTQQNIMQYMSNLRKRKVAEAAREEPAQGMAESCGNSSSLCDDEEQAPGAQAVLIDKVHLALEGLSPAQPLEARYGSVSQLIKLCRDDEQRALLRTEHGCLRHIVSKALEGREDDPLMAYGLAALVFVLVRDGGGSMLFANEAVLSHFVHLLTATALPAHVLSAAAPSEDTPGSELRSACLDCLIVCLPGVTVLQPAGAGTLVLRTLEVVMCGEMPAADSTAGAGANPVYGTPPAKRRSLGELVSPSSESPGSPMSPGFLGRSPSGCFGMGMVGMDEEKQESESTAEALERRRMRKHRQYLDRFKEWLRVCGGVDDVATLAARSIVALRSSASHDRVATRLLLCLRVLEHATYMSKEIVRQLVQRELPVRPSGSVGRVTLVSMLVGSLDTLADPFSNPAATSSQSTSGATSVALQRGECLQGAFNVLTNLTNENSSGCDEMARCGGLHTVAELLYRCNCGAEAEANGGTLPRGVERLGAAGAEGTSGSFTRRGEGKQARGRGGGEDRAAPKKSATAKALPAGIEVKDLMNRALCLLINMVEHNEDNRNELVALQVGRGGAHRRETTHMGGGKEGMLGVVARIFSAHAASTSDASADMEVSVETLERQEAEGEATIVQAYSALLLGIMVKGSESGVQTLTQCLSEDGVGMVIRVIEKFCTFSEQVGSVSHGSLETMRALLASLKDTVLQIQ</sequence>
<feature type="compositionally biased region" description="Basic and acidic residues" evidence="2">
    <location>
        <begin position="655"/>
        <end position="673"/>
    </location>
</feature>
<evidence type="ECO:0008006" key="5">
    <source>
        <dbReference type="Google" id="ProtNLM"/>
    </source>
</evidence>
<feature type="region of interest" description="Disordered" evidence="2">
    <location>
        <begin position="1"/>
        <end position="93"/>
    </location>
</feature>
<feature type="compositionally biased region" description="Low complexity" evidence="2">
    <location>
        <begin position="405"/>
        <end position="422"/>
    </location>
</feature>
<dbReference type="PANTHER" id="PTHR22100:SF13">
    <property type="entry name" value="WINGS APART-LIKE PROTEIN HOMOLOG"/>
    <property type="match status" value="1"/>
</dbReference>
<dbReference type="Gene3D" id="1.25.10.10">
    <property type="entry name" value="Leucine-rich Repeat Variant"/>
    <property type="match status" value="1"/>
</dbReference>
<reference evidence="3 4" key="1">
    <citation type="journal article" date="2015" name="Genome Biol. Evol.">
        <title>Comparative Genomics of a Bacterivorous Green Alga Reveals Evolutionary Causalities and Consequences of Phago-Mixotrophic Mode of Nutrition.</title>
        <authorList>
            <person name="Burns J.A."/>
            <person name="Paasch A."/>
            <person name="Narechania A."/>
            <person name="Kim E."/>
        </authorList>
    </citation>
    <scope>NUCLEOTIDE SEQUENCE [LARGE SCALE GENOMIC DNA]</scope>
    <source>
        <strain evidence="3 4">PLY_AMNH</strain>
    </source>
</reference>
<dbReference type="Proteomes" id="UP001190700">
    <property type="component" value="Unassembled WGS sequence"/>
</dbReference>